<comment type="caution">
    <text evidence="3">The sequence shown here is derived from an EMBL/GenBank/DDBJ whole genome shotgun (WGS) entry which is preliminary data.</text>
</comment>
<dbReference type="PANTHER" id="PTHR30273:SF2">
    <property type="entry name" value="PROTEIN FECR"/>
    <property type="match status" value="1"/>
</dbReference>
<reference evidence="3 4" key="1">
    <citation type="journal article" date="2014" name="Nature">
        <title>Sequential evolution of bacterial morphology by co-option of a developmental regulator.</title>
        <authorList>
            <person name="Jiang C."/>
            <person name="Brown P.J."/>
            <person name="Ducret A."/>
            <person name="Brun Y.V."/>
        </authorList>
    </citation>
    <scope>NUCLEOTIDE SEQUENCE [LARGE SCALE GENOMIC DNA]</scope>
    <source>
        <strain evidence="3 4">DSM 16100</strain>
    </source>
</reference>
<evidence type="ECO:0000313" key="4">
    <source>
        <dbReference type="Proteomes" id="UP000017837"/>
    </source>
</evidence>
<dbReference type="PANTHER" id="PTHR30273">
    <property type="entry name" value="PERIPLASMIC SIGNAL SENSOR AND SIGMA FACTOR ACTIVATOR FECR-RELATED"/>
    <property type="match status" value="1"/>
</dbReference>
<keyword evidence="1" id="KW-1133">Transmembrane helix</keyword>
<organism evidence="3 4">
    <name type="scientific">Asticcacaulis benevestitus DSM 16100 = ATCC BAA-896</name>
    <dbReference type="NCBI Taxonomy" id="1121022"/>
    <lineage>
        <taxon>Bacteria</taxon>
        <taxon>Pseudomonadati</taxon>
        <taxon>Pseudomonadota</taxon>
        <taxon>Alphaproteobacteria</taxon>
        <taxon>Caulobacterales</taxon>
        <taxon>Caulobacteraceae</taxon>
        <taxon>Asticcacaulis</taxon>
    </lineage>
</organism>
<feature type="domain" description="FecR protein" evidence="2">
    <location>
        <begin position="113"/>
        <end position="203"/>
    </location>
</feature>
<evidence type="ECO:0000313" key="3">
    <source>
        <dbReference type="EMBL" id="ESQ92668.1"/>
    </source>
</evidence>
<dbReference type="InterPro" id="IPR006860">
    <property type="entry name" value="FecR"/>
</dbReference>
<dbReference type="Proteomes" id="UP000017837">
    <property type="component" value="Unassembled WGS sequence"/>
</dbReference>
<dbReference type="OrthoDB" id="7462608at2"/>
<dbReference type="Pfam" id="PF04773">
    <property type="entry name" value="FecR"/>
    <property type="match status" value="1"/>
</dbReference>
<accession>V4RN47</accession>
<dbReference type="InterPro" id="IPR012373">
    <property type="entry name" value="Ferrdict_sens_TM"/>
</dbReference>
<evidence type="ECO:0000256" key="1">
    <source>
        <dbReference type="SAM" id="Phobius"/>
    </source>
</evidence>
<protein>
    <recommendedName>
        <fullName evidence="2">FecR protein domain-containing protein</fullName>
    </recommendedName>
</protein>
<proteinExistence type="predicted"/>
<feature type="transmembrane region" description="Helical" evidence="1">
    <location>
        <begin position="88"/>
        <end position="107"/>
    </location>
</feature>
<sequence>MTDIETAADIEAAAASWVLRLDRSPNDAKLKADLEAWMKDDNRRRGAFLQAEAAWAMLDQMPWPAREETLPHPVVIRAAERPPHRRQVLLGGLGLAVAAGAGVWALGRPDASYATVVGEIRKIPLGEGSVVAVNTDSQISVSMRSAQRRIRLESGEVWFQVAPDKDRPFVVEAGALRLQAQATAFSVRSLEGGAEILVSEGVVSASLRGLSPVSVAAGEKAVTTSGVISVQALGLEDIGRKLAWREGNIDLAGDSLAYAVSQFNRHNQRQLVISDHALSARKLYGVFHANDPEAFARAVEVSLGAPVFVRADHIDIGRRSALSS</sequence>
<dbReference type="Gene3D" id="2.60.120.1440">
    <property type="match status" value="1"/>
</dbReference>
<keyword evidence="1" id="KW-0812">Transmembrane</keyword>
<dbReference type="PATRIC" id="fig|1121022.4.peg.1515"/>
<gene>
    <name evidence="3" type="ORF">ABENE_07560</name>
</gene>
<dbReference type="eggNOG" id="COG3712">
    <property type="taxonomic scope" value="Bacteria"/>
</dbReference>
<evidence type="ECO:0000259" key="2">
    <source>
        <dbReference type="Pfam" id="PF04773"/>
    </source>
</evidence>
<name>V4RN47_9CAUL</name>
<dbReference type="GO" id="GO:0016989">
    <property type="term" value="F:sigma factor antagonist activity"/>
    <property type="evidence" value="ECO:0007669"/>
    <property type="project" value="TreeGrafter"/>
</dbReference>
<keyword evidence="4" id="KW-1185">Reference proteome</keyword>
<dbReference type="RefSeq" id="WP_018082568.1">
    <property type="nucleotide sequence ID" value="NZ_AQWM01000015.1"/>
</dbReference>
<dbReference type="AlphaFoldDB" id="V4RN47"/>
<dbReference type="EMBL" id="AWGB01000011">
    <property type="protein sequence ID" value="ESQ92668.1"/>
    <property type="molecule type" value="Genomic_DNA"/>
</dbReference>
<keyword evidence="1" id="KW-0472">Membrane</keyword>
<dbReference type="PIRSF" id="PIRSF018266">
    <property type="entry name" value="FecR"/>
    <property type="match status" value="1"/>
</dbReference>
<dbReference type="STRING" id="1121022.GCA_000376105_02901"/>